<dbReference type="Pfam" id="PF01876">
    <property type="entry name" value="RNase_P_p30"/>
    <property type="match status" value="1"/>
</dbReference>
<feature type="region of interest" description="Disordered" evidence="4">
    <location>
        <begin position="247"/>
        <end position="332"/>
    </location>
</feature>
<evidence type="ECO:0000256" key="4">
    <source>
        <dbReference type="SAM" id="MobiDB-lite"/>
    </source>
</evidence>
<gene>
    <name evidence="5" type="ORF">sscle_05g042080</name>
</gene>
<accession>A0A1D9Q3C1</accession>
<dbReference type="Proteomes" id="UP000177798">
    <property type="component" value="Chromosome 5"/>
</dbReference>
<evidence type="ECO:0000256" key="2">
    <source>
        <dbReference type="ARBA" id="ARBA00007331"/>
    </source>
</evidence>
<dbReference type="GO" id="GO:0008033">
    <property type="term" value="P:tRNA processing"/>
    <property type="evidence" value="ECO:0007669"/>
    <property type="project" value="UniProtKB-KW"/>
</dbReference>
<dbReference type="Gene3D" id="3.20.20.140">
    <property type="entry name" value="Metal-dependent hydrolases"/>
    <property type="match status" value="1"/>
</dbReference>
<dbReference type="InterPro" id="IPR016195">
    <property type="entry name" value="Pol/histidinol_Pase-like"/>
</dbReference>
<dbReference type="PANTHER" id="PTHR13031:SF0">
    <property type="entry name" value="RIBONUCLEASE P PROTEIN SUBUNIT P30"/>
    <property type="match status" value="1"/>
</dbReference>
<keyword evidence="3" id="KW-0819">tRNA processing</keyword>
<feature type="compositionally biased region" description="Basic and acidic residues" evidence="4">
    <location>
        <begin position="247"/>
        <end position="280"/>
    </location>
</feature>
<dbReference type="OrthoDB" id="17948at2759"/>
<name>A0A1D9Q3C1_SCLS1</name>
<dbReference type="PANTHER" id="PTHR13031">
    <property type="entry name" value="RIBONUCLEASE P SUBUNIT P30"/>
    <property type="match status" value="1"/>
</dbReference>
<feature type="compositionally biased region" description="Low complexity" evidence="4">
    <location>
        <begin position="299"/>
        <end position="309"/>
    </location>
</feature>
<reference evidence="6" key="1">
    <citation type="journal article" date="2017" name="Genome Biol. Evol.">
        <title>The complete genome sequence of the phytopathogenic fungus Sclerotinia sclerotiorum reveals insights into the genome architecture of broad host range pathogens.</title>
        <authorList>
            <person name="Derbyshire M."/>
            <person name="Denton-Giles M."/>
            <person name="Hegedus D."/>
            <person name="Seifbarghy S."/>
            <person name="Rollins J."/>
            <person name="van Kan J."/>
            <person name="Seidl M.F."/>
            <person name="Faino L."/>
            <person name="Mbengue M."/>
            <person name="Navaud O."/>
            <person name="Raffaele S."/>
            <person name="Hammond-Kosack K."/>
            <person name="Heard S."/>
            <person name="Oliver R."/>
        </authorList>
    </citation>
    <scope>NUCLEOTIDE SEQUENCE [LARGE SCALE GENOMIC DNA]</scope>
    <source>
        <strain evidence="6">ATCC 18683 / 1980 / Ss-1</strain>
    </source>
</reference>
<dbReference type="InterPro" id="IPR002738">
    <property type="entry name" value="RNase_P_p30"/>
</dbReference>
<protein>
    <recommendedName>
        <fullName evidence="7">RNase P subunit p30</fullName>
    </recommendedName>
</protein>
<comment type="subcellular location">
    <subcellularLocation>
        <location evidence="1">Nucleus</location>
    </subcellularLocation>
</comment>
<evidence type="ECO:0000313" key="6">
    <source>
        <dbReference type="Proteomes" id="UP000177798"/>
    </source>
</evidence>
<proteinExistence type="inferred from homology"/>
<dbReference type="VEuPathDB" id="FungiDB:sscle_05g042080"/>
<comment type="similarity">
    <text evidence="2">Belongs to the eukaryotic/archaeal RNase P protein component 3 family.</text>
</comment>
<feature type="compositionally biased region" description="Polar residues" evidence="4">
    <location>
        <begin position="313"/>
        <end position="332"/>
    </location>
</feature>
<evidence type="ECO:0008006" key="7">
    <source>
        <dbReference type="Google" id="ProtNLM"/>
    </source>
</evidence>
<dbReference type="EMBL" id="CP017818">
    <property type="protein sequence ID" value="APA09438.1"/>
    <property type="molecule type" value="Genomic_DNA"/>
</dbReference>
<evidence type="ECO:0000313" key="5">
    <source>
        <dbReference type="EMBL" id="APA09438.1"/>
    </source>
</evidence>
<evidence type="ECO:0000256" key="1">
    <source>
        <dbReference type="ARBA" id="ARBA00004123"/>
    </source>
</evidence>
<dbReference type="GO" id="GO:0005634">
    <property type="term" value="C:nucleus"/>
    <property type="evidence" value="ECO:0007669"/>
    <property type="project" value="UniProtKB-SubCell"/>
</dbReference>
<evidence type="ECO:0000256" key="3">
    <source>
        <dbReference type="ARBA" id="ARBA00022694"/>
    </source>
</evidence>
<dbReference type="AlphaFoldDB" id="A0A1D9Q3C1"/>
<sequence length="332" mass="36576">MLYDLNIPWSSNKDPLDLQRTISFLSELGYGTIALNHVHSGLLPSNITNPIPATFPFTVPPKTVILRRCTIVLSDPSLNHRLSTISSVYDILAIRPTTEKAFLAACLNLSEHSLISLDLTQRFPFHFKPKPLMAAIHRGIRFEICYAQATMEDANARKNFISNCLGIFRATRGRGIVISSEAKTALGVRGPADVVNLMAVWGLGRERGMEGLGDTPRSVVINEGLKRSSFRGVVDVVYGGERSATKEAEISETQKNKANNGDKGKGKRKAEDSKEVKENEPPQISKRQAKKQRMEALKATESNSSSSKETNPRESTFTVIDTHNTIKAQAKS</sequence>
<dbReference type="SUPFAM" id="SSF89550">
    <property type="entry name" value="PHP domain-like"/>
    <property type="match status" value="1"/>
</dbReference>
<organism evidence="5 6">
    <name type="scientific">Sclerotinia sclerotiorum (strain ATCC 18683 / 1980 / Ss-1)</name>
    <name type="common">White mold</name>
    <name type="synonym">Whetzelinia sclerotiorum</name>
    <dbReference type="NCBI Taxonomy" id="665079"/>
    <lineage>
        <taxon>Eukaryota</taxon>
        <taxon>Fungi</taxon>
        <taxon>Dikarya</taxon>
        <taxon>Ascomycota</taxon>
        <taxon>Pezizomycotina</taxon>
        <taxon>Leotiomycetes</taxon>
        <taxon>Helotiales</taxon>
        <taxon>Sclerotiniaceae</taxon>
        <taxon>Sclerotinia</taxon>
    </lineage>
</organism>